<comment type="caution">
    <text evidence="1">The sequence shown here is derived from an EMBL/GenBank/DDBJ whole genome shotgun (WGS) entry which is preliminary data.</text>
</comment>
<organism evidence="1 2">
    <name type="scientific">Karstenula rhodostoma CBS 690.94</name>
    <dbReference type="NCBI Taxonomy" id="1392251"/>
    <lineage>
        <taxon>Eukaryota</taxon>
        <taxon>Fungi</taxon>
        <taxon>Dikarya</taxon>
        <taxon>Ascomycota</taxon>
        <taxon>Pezizomycotina</taxon>
        <taxon>Dothideomycetes</taxon>
        <taxon>Pleosporomycetidae</taxon>
        <taxon>Pleosporales</taxon>
        <taxon>Massarineae</taxon>
        <taxon>Didymosphaeriaceae</taxon>
        <taxon>Karstenula</taxon>
    </lineage>
</organism>
<name>A0A9P4PRH3_9PLEO</name>
<dbReference type="AlphaFoldDB" id="A0A9P4PRH3"/>
<reference evidence="1" key="1">
    <citation type="journal article" date="2020" name="Stud. Mycol.">
        <title>101 Dothideomycetes genomes: a test case for predicting lifestyles and emergence of pathogens.</title>
        <authorList>
            <person name="Haridas S."/>
            <person name="Albert R."/>
            <person name="Binder M."/>
            <person name="Bloem J."/>
            <person name="Labutti K."/>
            <person name="Salamov A."/>
            <person name="Andreopoulos B."/>
            <person name="Baker S."/>
            <person name="Barry K."/>
            <person name="Bills G."/>
            <person name="Bluhm B."/>
            <person name="Cannon C."/>
            <person name="Castanera R."/>
            <person name="Culley D."/>
            <person name="Daum C."/>
            <person name="Ezra D."/>
            <person name="Gonzalez J."/>
            <person name="Henrissat B."/>
            <person name="Kuo A."/>
            <person name="Liang C."/>
            <person name="Lipzen A."/>
            <person name="Lutzoni F."/>
            <person name="Magnuson J."/>
            <person name="Mondo S."/>
            <person name="Nolan M."/>
            <person name="Ohm R."/>
            <person name="Pangilinan J."/>
            <person name="Park H.-J."/>
            <person name="Ramirez L."/>
            <person name="Alfaro M."/>
            <person name="Sun H."/>
            <person name="Tritt A."/>
            <person name="Yoshinaga Y."/>
            <person name="Zwiers L.-H."/>
            <person name="Turgeon B."/>
            <person name="Goodwin S."/>
            <person name="Spatafora J."/>
            <person name="Crous P."/>
            <person name="Grigoriev I."/>
        </authorList>
    </citation>
    <scope>NUCLEOTIDE SEQUENCE</scope>
    <source>
        <strain evidence="1">CBS 690.94</strain>
    </source>
</reference>
<gene>
    <name evidence="1" type="ORF">P171DRAFT_220515</name>
</gene>
<keyword evidence="2" id="KW-1185">Reference proteome</keyword>
<dbReference type="Proteomes" id="UP000799764">
    <property type="component" value="Unassembled WGS sequence"/>
</dbReference>
<dbReference type="EMBL" id="MU001495">
    <property type="protein sequence ID" value="KAF2448862.1"/>
    <property type="molecule type" value="Genomic_DNA"/>
</dbReference>
<proteinExistence type="predicted"/>
<protein>
    <submittedName>
        <fullName evidence="1">Uncharacterized protein</fullName>
    </submittedName>
</protein>
<accession>A0A9P4PRH3</accession>
<sequence length="172" mass="19253">MLRLLCLPERAAVCLASQFDERKTSRRLESWGSHRECRERALAQLGNLAPHASHQPPCSATFHADHLEGQRLNATVHETMPTRPSNCMWTNLGSNISTADIPTKGSEMPNTVEPPLSLWQISFQTTAITQRNILRIHPDHPRMLNAIPAYQPRSEAISTCASTTDAWGDYQL</sequence>
<evidence type="ECO:0000313" key="2">
    <source>
        <dbReference type="Proteomes" id="UP000799764"/>
    </source>
</evidence>
<evidence type="ECO:0000313" key="1">
    <source>
        <dbReference type="EMBL" id="KAF2448862.1"/>
    </source>
</evidence>